<organism evidence="2">
    <name type="scientific">viral metagenome</name>
    <dbReference type="NCBI Taxonomy" id="1070528"/>
    <lineage>
        <taxon>unclassified sequences</taxon>
        <taxon>metagenomes</taxon>
        <taxon>organismal metagenomes</taxon>
    </lineage>
</organism>
<dbReference type="InterPro" id="IPR030392">
    <property type="entry name" value="S74_ICA"/>
</dbReference>
<protein>
    <recommendedName>
        <fullName evidence="1">Peptidase S74 domain-containing protein</fullName>
    </recommendedName>
</protein>
<proteinExistence type="predicted"/>
<dbReference type="EMBL" id="MN739584">
    <property type="protein sequence ID" value="QHT14469.1"/>
    <property type="molecule type" value="Genomic_DNA"/>
</dbReference>
<evidence type="ECO:0000313" key="2">
    <source>
        <dbReference type="EMBL" id="QHT14469.1"/>
    </source>
</evidence>
<dbReference type="PROSITE" id="PS51688">
    <property type="entry name" value="ICA"/>
    <property type="match status" value="1"/>
</dbReference>
<feature type="domain" description="Peptidase S74" evidence="1">
    <location>
        <begin position="1895"/>
        <end position="1999"/>
    </location>
</feature>
<dbReference type="Pfam" id="PF13884">
    <property type="entry name" value="Peptidase_S74"/>
    <property type="match status" value="1"/>
</dbReference>
<dbReference type="SUPFAM" id="SSF50939">
    <property type="entry name" value="Sialidases"/>
    <property type="match status" value="2"/>
</dbReference>
<dbReference type="InterPro" id="IPR036278">
    <property type="entry name" value="Sialidase_sf"/>
</dbReference>
<dbReference type="SUPFAM" id="SSF110296">
    <property type="entry name" value="Oligoxyloglucan reducing end-specific cellobiohydrolase"/>
    <property type="match status" value="1"/>
</dbReference>
<name>A0A6C0DET0_9ZZZZ</name>
<evidence type="ECO:0000259" key="1">
    <source>
        <dbReference type="PROSITE" id="PS51688"/>
    </source>
</evidence>
<sequence length="2014" mass="215665">MSIIHRDTSIVPVDTRYLQGGQHHIVYISSTDVIGQIVSVYDIFGHLSSPQTIVISSLYSTFTHTLYQRYSYMTLQNVSNNSWKIIYENAISDTSNYSMRGISYILMESQSINISNLISSAALYTHVLNINSSFRASAPLICSTCSVNNSLQTPECVITGSIYNRGDYAILSSIRVEGAMSVSSAIIQGPLSTLADISVGGQITYSSNLWINGSISTTLGTIVDGQLSTGGQISMGSAIIQRNMVVSSINANAINAFTLITNDLVGQTMYHTFRSDISVVDPTYSGRLTPVVEVFPGLVSIPTSILDWTTASYLRTDSLVVSNAILAPTLSSFIMNNASISAGSLHISSIQAQTLAYTTLLGPGGQSNISSIGTNTITASSNISSLYTITCGNINSANIYSGLLHNTTIRTSTLLVGDGTLATSNLTLSTLFITSATNTNSLSSIVISNAGLQVDQIYTGTMNTNSTIISSLQTNGINSATIFRMNTPEIQISSVNARETKTNYLETEQIIGRRIDLGTPLQYSTINSTAVYLIPSTTAVQTRYEYVNGLGTIYSPIRGVASTDRIINLYPGNTDSFLTSYSTSYLNVEYTYTNNGSASGSSGLRIMNSNSQSTIVSFNANPISPIQRKTLYNYPIDRNITSISTIYSIDGINSGQPPQITNSQKLVSIGNGTGSIFFYSHDGGTAWTQVNTNIFNIAARVVVSNGQIWLAGGQGTLNTLAYSYTGTDWYGLGLMGNINTITWNGTQWLLGMTGGDIMVTSYNGIAWTAVGSPFTSAVHALATNGTLWVAGGQGGYTMAYSYNLIGWIPISNTFTRLYGLATNGTEWVAVGEGTSKIAHSYDGVAWSSVISPFTTRGLCVEWNGVQWVAGGVGAYEVAYSSDGINWTGVSLTSPITSITYTDQVWIGTTSAGDILKSTNGITWSTASTGGFSSGGTSIASFRIPSFTEFLCTTSPSIPFKYSMGRKRWINVVSIISGQVNSYAWNGRRWLAGLSGGDDTLAYSDDGVNWTGLGEFVFTTECFQIAWNGYRWIAVGTGTNTLATSVDGLTWTGLGTSIFSTQGRGVAVGGGKVVATGTGTNTLAYSYDGTTWTGIASPLITAGRKLVYSGTRWVAGGTGANTLIYSDNGISWTAASVQPFLTETWDIATNGSAFVAVGDTTKVAYSTDGNTWTSVTISNSGKGVTWTGTRWAITGAGAGNPIIYVSTDGLTWSSESPTQTGPAYTLATRASSILYESIMIGCGGSTMAITNDGYYWRSVTHTLAQVYCVAWNGSMWVAGGSGTDRIVYSMNGIDWSPATTQPNMTNVQSLTWGSKWVAVGEGPNTYAVSTDGLTWTSYNATFVGAAYGIIYAQGQYIAAGVTTGGLATSVNGISWTAIGGSLFSTGRSVAVNETLLVAVGEGLNTLAVNVGLGWIGLGTTIFSVSGYAVAFGKGVWVALGEGTNTIAISTDGFRWVGLGSSIFTTRGTGITWNGSIFVATGTGTNTLATSGDGITWIGQGSTTFPGSVSSVSSRRSSPYVATTIKETIVFHWSVVGTAVISNQASVRKLANGSPAWDSAAFSTDGFTQNIYFSCKLNTRIMCFIGLSENPSVLISSLNYGFMCSAGGQLDIYEVGFYVTTAGSYNAGDTLQIQMNGTTISYFKNNVLIRNVTRAIGASLYAAAVIYTPGGRVDEIEFNTRYRITTASVPESNSNYIVRSEPIISNTMITPLYFSLLSDLPTSSWLLNISLSGNVSTSLYADIYINNTMRFSTNTIETYVSTLSTYQFSFDVPDRISVVSGDIMNIRFMGTKQQGDLYFYGSPISSSIVFRTGNPNGFQYLQFFHTSPQGLQTSELAAWISPLSTMTTTYMDSNNGIEMNRGYMKWMSSLQGVTIQNRFNDISTRSLLYTGAIYNASDKNLKRDIEYISSENYVDTFMAIPLRRFTFTDMYCSTFQIRDHHQLGVITSEVKEHFPEIVHTTATNIGNLSTIEMVDRGQLRYLHLSATQELIKRVSTLRGQITHLRYLSSLVEAKSG</sequence>
<reference evidence="2" key="1">
    <citation type="journal article" date="2020" name="Nature">
        <title>Giant virus diversity and host interactions through global metagenomics.</title>
        <authorList>
            <person name="Schulz F."/>
            <person name="Roux S."/>
            <person name="Paez-Espino D."/>
            <person name="Jungbluth S."/>
            <person name="Walsh D.A."/>
            <person name="Denef V.J."/>
            <person name="McMahon K.D."/>
            <person name="Konstantinidis K.T."/>
            <person name="Eloe-Fadrosh E.A."/>
            <person name="Kyrpides N.C."/>
            <person name="Woyke T."/>
        </authorList>
    </citation>
    <scope>NUCLEOTIDE SEQUENCE</scope>
    <source>
        <strain evidence="2">GVMAG-M-3300023174-137</strain>
    </source>
</reference>
<accession>A0A6C0DET0</accession>